<reference evidence="1" key="1">
    <citation type="submission" date="2021-02" db="EMBL/GenBank/DDBJ databases">
        <title>First Annotated Genome of the Yellow-green Alga Tribonema minus.</title>
        <authorList>
            <person name="Mahan K.M."/>
        </authorList>
    </citation>
    <scope>NUCLEOTIDE SEQUENCE</scope>
    <source>
        <strain evidence="1">UTEX B ZZ1240</strain>
    </source>
</reference>
<dbReference type="EMBL" id="JAFCMP010000084">
    <property type="protein sequence ID" value="KAG5187730.1"/>
    <property type="molecule type" value="Genomic_DNA"/>
</dbReference>
<protein>
    <recommendedName>
        <fullName evidence="3">Glycosyltransferase family 1 protein</fullName>
    </recommendedName>
</protein>
<dbReference type="Proteomes" id="UP000664859">
    <property type="component" value="Unassembled WGS sequence"/>
</dbReference>
<dbReference type="AlphaFoldDB" id="A0A835ZA92"/>
<feature type="non-terminal residue" evidence="1">
    <location>
        <position position="1"/>
    </location>
</feature>
<evidence type="ECO:0000313" key="1">
    <source>
        <dbReference type="EMBL" id="KAG5187730.1"/>
    </source>
</evidence>
<sequence>QVVYRTPAVFEQTAQGVQHALGKLGINAETYAPGSDDIGDRFLAEAFQDPATLVIVICYQLFTAMPRHYILLQLEQPSADMYVPAHLPSALAVWDFSSSGLSFLKRVMRVPASFMTVYTAIPSTSFAGLQGEASASIENTLVFFNGWLSERRLAIMQMIAFAGVPLDIRQAYGSELDERVHRANIVLNLHKNDGAALEVHRLNRLLLQGKCIVSETSSDPILDAIYSGGVVFAHKDELVEVLLQLLGDDTQRRRWEANASSLGRTLHSDLSPLQHGLMQVASSLSE</sequence>
<proteinExistence type="predicted"/>
<dbReference type="OrthoDB" id="205093at2759"/>
<name>A0A835ZA92_9STRA</name>
<organism evidence="1 2">
    <name type="scientific">Tribonema minus</name>
    <dbReference type="NCBI Taxonomy" id="303371"/>
    <lineage>
        <taxon>Eukaryota</taxon>
        <taxon>Sar</taxon>
        <taxon>Stramenopiles</taxon>
        <taxon>Ochrophyta</taxon>
        <taxon>PX clade</taxon>
        <taxon>Xanthophyceae</taxon>
        <taxon>Tribonematales</taxon>
        <taxon>Tribonemataceae</taxon>
        <taxon>Tribonema</taxon>
    </lineage>
</organism>
<gene>
    <name evidence="1" type="ORF">JKP88DRAFT_306709</name>
</gene>
<keyword evidence="2" id="KW-1185">Reference proteome</keyword>
<evidence type="ECO:0000313" key="2">
    <source>
        <dbReference type="Proteomes" id="UP000664859"/>
    </source>
</evidence>
<accession>A0A835ZA92</accession>
<evidence type="ECO:0008006" key="3">
    <source>
        <dbReference type="Google" id="ProtNLM"/>
    </source>
</evidence>
<comment type="caution">
    <text evidence="1">The sequence shown here is derived from an EMBL/GenBank/DDBJ whole genome shotgun (WGS) entry which is preliminary data.</text>
</comment>